<feature type="compositionally biased region" description="Polar residues" evidence="1">
    <location>
        <begin position="308"/>
        <end position="319"/>
    </location>
</feature>
<dbReference type="Proteomes" id="UP000095280">
    <property type="component" value="Unplaced"/>
</dbReference>
<feature type="region of interest" description="Disordered" evidence="1">
    <location>
        <begin position="291"/>
        <end position="344"/>
    </location>
</feature>
<protein>
    <submittedName>
        <fullName evidence="3">PEROXIDASE_4 domain-containing protein</fullName>
    </submittedName>
</protein>
<sequence length="344" mass="36524">HLHQGHIRPAIVSQSQHNSHSGAVDHVAVIINNVPMRHKECRPHLQLAFGRPMRPRLHNVVRYLGNNNSSSQPSRDAARFGVGKSTPNPANVGQISTIDSALIGDAIGYGLALVASILFIVAIADPFAAAAVAKLGQISFDLFRPTLAVSLADCRAGTVFESFVAGVERIGHCGRAGHADSSASLLSRGAQAAAATAPTAAAIKRTNDSFALAQRFVQHLALKCFGSQDLGLLLAFGYVDIGIANALGLEDGRPLAPPPNRDPLTFAKTVMYDLERGLNAYKYKWSGTDPEPQFLRKEKSSEEEATTGLPTEDSSSSCDNRPARSQGDNCKSGPDQLLTGARNS</sequence>
<dbReference type="AlphaFoldDB" id="A0A1I8HHN5"/>
<dbReference type="WBParaSite" id="maker-uti_cns_0006234-snap-gene-0.3-mRNA-1">
    <property type="protein sequence ID" value="maker-uti_cns_0006234-snap-gene-0.3-mRNA-1"/>
    <property type="gene ID" value="maker-uti_cns_0006234-snap-gene-0.3"/>
</dbReference>
<feature type="region of interest" description="Disordered" evidence="1">
    <location>
        <begin position="65"/>
        <end position="85"/>
    </location>
</feature>
<name>A0A1I8HHN5_9PLAT</name>
<evidence type="ECO:0000256" key="1">
    <source>
        <dbReference type="SAM" id="MobiDB-lite"/>
    </source>
</evidence>
<organism evidence="2 3">
    <name type="scientific">Macrostomum lignano</name>
    <dbReference type="NCBI Taxonomy" id="282301"/>
    <lineage>
        <taxon>Eukaryota</taxon>
        <taxon>Metazoa</taxon>
        <taxon>Spiralia</taxon>
        <taxon>Lophotrochozoa</taxon>
        <taxon>Platyhelminthes</taxon>
        <taxon>Rhabditophora</taxon>
        <taxon>Macrostomorpha</taxon>
        <taxon>Macrostomida</taxon>
        <taxon>Macrostomidae</taxon>
        <taxon>Macrostomum</taxon>
    </lineage>
</organism>
<evidence type="ECO:0000313" key="3">
    <source>
        <dbReference type="WBParaSite" id="maker-uti_cns_0006234-snap-gene-0.3-mRNA-1"/>
    </source>
</evidence>
<proteinExistence type="predicted"/>
<feature type="compositionally biased region" description="Polar residues" evidence="1">
    <location>
        <begin position="65"/>
        <end position="74"/>
    </location>
</feature>
<reference evidence="3" key="1">
    <citation type="submission" date="2016-11" db="UniProtKB">
        <authorList>
            <consortium name="WormBaseParasite"/>
        </authorList>
    </citation>
    <scope>IDENTIFICATION</scope>
</reference>
<evidence type="ECO:0000313" key="2">
    <source>
        <dbReference type="Proteomes" id="UP000095280"/>
    </source>
</evidence>
<keyword evidence="2" id="KW-1185">Reference proteome</keyword>
<accession>A0A1I8HHN5</accession>